<evidence type="ECO:0000256" key="2">
    <source>
        <dbReference type="ARBA" id="ARBA00006375"/>
    </source>
</evidence>
<keyword evidence="8" id="KW-0496">Mitochondrion</keyword>
<dbReference type="InterPro" id="IPR023395">
    <property type="entry name" value="MCP_dom_sf"/>
</dbReference>
<evidence type="ECO:0000256" key="9">
    <source>
        <dbReference type="ARBA" id="ARBA00023136"/>
    </source>
</evidence>
<evidence type="ECO:0000256" key="6">
    <source>
        <dbReference type="ARBA" id="ARBA00022792"/>
    </source>
</evidence>
<evidence type="ECO:0000256" key="4">
    <source>
        <dbReference type="ARBA" id="ARBA00022692"/>
    </source>
</evidence>
<gene>
    <name evidence="12" type="ORF">OHC33_009103</name>
</gene>
<evidence type="ECO:0000256" key="3">
    <source>
        <dbReference type="ARBA" id="ARBA00022448"/>
    </source>
</evidence>
<keyword evidence="9 10" id="KW-0472">Membrane</keyword>
<dbReference type="Proteomes" id="UP001316803">
    <property type="component" value="Unassembled WGS sequence"/>
</dbReference>
<dbReference type="PANTHER" id="PTHR45618">
    <property type="entry name" value="MITOCHONDRIAL DICARBOXYLATE CARRIER-RELATED"/>
    <property type="match status" value="1"/>
</dbReference>
<feature type="repeat" description="Solcar" evidence="10">
    <location>
        <begin position="124"/>
        <end position="215"/>
    </location>
</feature>
<dbReference type="SUPFAM" id="SSF103506">
    <property type="entry name" value="Mitochondrial carrier"/>
    <property type="match status" value="1"/>
</dbReference>
<feature type="repeat" description="Solcar" evidence="10">
    <location>
        <begin position="27"/>
        <end position="112"/>
    </location>
</feature>
<name>A0AAN8EQG1_9EURO</name>
<dbReference type="FunFam" id="1.50.40.10:FF:000009">
    <property type="entry name" value="Mitochondrial 2-oxoglutarate/malate carrier protein"/>
    <property type="match status" value="1"/>
</dbReference>
<evidence type="ECO:0000256" key="10">
    <source>
        <dbReference type="PROSITE-ProRule" id="PRU00282"/>
    </source>
</evidence>
<reference evidence="12 13" key="1">
    <citation type="submission" date="2022-12" db="EMBL/GenBank/DDBJ databases">
        <title>Genomic features and morphological characterization of a novel Knufia sp. strain isolated from spacecraft assembly facility.</title>
        <authorList>
            <person name="Teixeira M."/>
            <person name="Chander A.M."/>
            <person name="Stajich J.E."/>
            <person name="Venkateswaran K."/>
        </authorList>
    </citation>
    <scope>NUCLEOTIDE SEQUENCE [LARGE SCALE GENOMIC DNA]</scope>
    <source>
        <strain evidence="12 13">FJI-L2-BK-P2</strain>
    </source>
</reference>
<evidence type="ECO:0008006" key="14">
    <source>
        <dbReference type="Google" id="ProtNLM"/>
    </source>
</evidence>
<dbReference type="GO" id="GO:0005743">
    <property type="term" value="C:mitochondrial inner membrane"/>
    <property type="evidence" value="ECO:0007669"/>
    <property type="project" value="UniProtKB-SubCell"/>
</dbReference>
<keyword evidence="13" id="KW-1185">Reference proteome</keyword>
<keyword evidence="7" id="KW-1133">Transmembrane helix</keyword>
<keyword evidence="3 11" id="KW-0813">Transport</keyword>
<evidence type="ECO:0000256" key="1">
    <source>
        <dbReference type="ARBA" id="ARBA00004448"/>
    </source>
</evidence>
<evidence type="ECO:0000256" key="5">
    <source>
        <dbReference type="ARBA" id="ARBA00022737"/>
    </source>
</evidence>
<dbReference type="EMBL" id="JAKLMC020000031">
    <property type="protein sequence ID" value="KAK5949918.1"/>
    <property type="molecule type" value="Genomic_DNA"/>
</dbReference>
<dbReference type="InterPro" id="IPR018108">
    <property type="entry name" value="MCP_transmembrane"/>
</dbReference>
<keyword evidence="6" id="KW-0999">Mitochondrion inner membrane</keyword>
<dbReference type="AlphaFoldDB" id="A0AAN8EQG1"/>
<accession>A0AAN8EQG1</accession>
<sequence length="314" mass="34212">MSSEPVDQLKQQTSSGLLQHPWFQKCRPFVVGGGSGVIATCCIQPIDMVKVRLQLVGEGARGGPKPSALSLARTMVAQDGFGSLYNGLSAGILRQVVYGTSRLGLFFTFEDALKKRAQTHGNTYGFGQRALASLSAGGLGAFVGNPVEVALIRMQSDGLKPKAERMNYRSVFHALSTVARGEGIAGLWTGSYPTIVRAMAVNFGQLAFFSETKNQLSQHTKLSDQTKSVMASCVAGFFAAFFSLPFDFVKTRLQRQTKTDAVQYKSLSDCFVRVAKDEGLLRFYRGFGAYFMRIAPHTVIALFLADQINSFLKN</sequence>
<feature type="repeat" description="Solcar" evidence="10">
    <location>
        <begin position="223"/>
        <end position="311"/>
    </location>
</feature>
<dbReference type="Gene3D" id="1.50.40.10">
    <property type="entry name" value="Mitochondrial carrier domain"/>
    <property type="match status" value="1"/>
</dbReference>
<evidence type="ECO:0000256" key="8">
    <source>
        <dbReference type="ARBA" id="ARBA00023128"/>
    </source>
</evidence>
<evidence type="ECO:0000313" key="12">
    <source>
        <dbReference type="EMBL" id="KAK5949918.1"/>
    </source>
</evidence>
<evidence type="ECO:0000313" key="13">
    <source>
        <dbReference type="Proteomes" id="UP001316803"/>
    </source>
</evidence>
<proteinExistence type="inferred from homology"/>
<comment type="caution">
    <text evidence="12">The sequence shown here is derived from an EMBL/GenBank/DDBJ whole genome shotgun (WGS) entry which is preliminary data.</text>
</comment>
<evidence type="ECO:0000256" key="11">
    <source>
        <dbReference type="RuleBase" id="RU000488"/>
    </source>
</evidence>
<comment type="subcellular location">
    <subcellularLocation>
        <location evidence="1">Mitochondrion inner membrane</location>
        <topology evidence="1">Multi-pass membrane protein</topology>
    </subcellularLocation>
</comment>
<dbReference type="InterPro" id="IPR050391">
    <property type="entry name" value="Mito_Metabolite_Transporter"/>
</dbReference>
<organism evidence="12 13">
    <name type="scientific">Knufia fluminis</name>
    <dbReference type="NCBI Taxonomy" id="191047"/>
    <lineage>
        <taxon>Eukaryota</taxon>
        <taxon>Fungi</taxon>
        <taxon>Dikarya</taxon>
        <taxon>Ascomycota</taxon>
        <taxon>Pezizomycotina</taxon>
        <taxon>Eurotiomycetes</taxon>
        <taxon>Chaetothyriomycetidae</taxon>
        <taxon>Chaetothyriales</taxon>
        <taxon>Trichomeriaceae</taxon>
        <taxon>Knufia</taxon>
    </lineage>
</organism>
<comment type="similarity">
    <text evidence="2 11">Belongs to the mitochondrial carrier (TC 2.A.29) family.</text>
</comment>
<keyword evidence="4 10" id="KW-0812">Transmembrane</keyword>
<protein>
    <recommendedName>
        <fullName evidence="14">Mitochondrial 2-oxoglutarate/malate carrier protein</fullName>
    </recommendedName>
</protein>
<dbReference type="PROSITE" id="PS50920">
    <property type="entry name" value="SOLCAR"/>
    <property type="match status" value="3"/>
</dbReference>
<evidence type="ECO:0000256" key="7">
    <source>
        <dbReference type="ARBA" id="ARBA00022989"/>
    </source>
</evidence>
<keyword evidence="5" id="KW-0677">Repeat</keyword>
<dbReference type="Pfam" id="PF00153">
    <property type="entry name" value="Mito_carr"/>
    <property type="match status" value="3"/>
</dbReference>